<comment type="caution">
    <text evidence="8">The sequence shown here is derived from an EMBL/GenBank/DDBJ whole genome shotgun (WGS) entry which is preliminary data.</text>
</comment>
<feature type="domain" description="SusD-like N-terminal" evidence="7">
    <location>
        <begin position="88"/>
        <end position="231"/>
    </location>
</feature>
<dbReference type="RefSeq" id="WP_344673283.1">
    <property type="nucleotide sequence ID" value="NZ_BAAAZI010000004.1"/>
</dbReference>
<comment type="subcellular location">
    <subcellularLocation>
        <location evidence="1">Cell outer membrane</location>
    </subcellularLocation>
</comment>
<keyword evidence="4" id="KW-0472">Membrane</keyword>
<protein>
    <submittedName>
        <fullName evidence="8">RagB/SusD family nutrient uptake outer membrane protein</fullName>
    </submittedName>
</protein>
<evidence type="ECO:0000313" key="9">
    <source>
        <dbReference type="Proteomes" id="UP001500101"/>
    </source>
</evidence>
<gene>
    <name evidence="8" type="ORF">GCM10022216_06870</name>
</gene>
<evidence type="ECO:0000259" key="6">
    <source>
        <dbReference type="Pfam" id="PF07980"/>
    </source>
</evidence>
<name>A0ABP7YDT5_9SPHI</name>
<keyword evidence="5" id="KW-0998">Cell outer membrane</keyword>
<feature type="domain" description="RagB/SusD" evidence="6">
    <location>
        <begin position="327"/>
        <end position="497"/>
    </location>
</feature>
<keyword evidence="3" id="KW-0732">Signal</keyword>
<dbReference type="Proteomes" id="UP001500101">
    <property type="component" value="Unassembled WGS sequence"/>
</dbReference>
<dbReference type="Pfam" id="PF07980">
    <property type="entry name" value="SusD_RagB"/>
    <property type="match status" value="1"/>
</dbReference>
<evidence type="ECO:0000259" key="7">
    <source>
        <dbReference type="Pfam" id="PF14322"/>
    </source>
</evidence>
<dbReference type="InterPro" id="IPR033985">
    <property type="entry name" value="SusD-like_N"/>
</dbReference>
<evidence type="ECO:0000256" key="1">
    <source>
        <dbReference type="ARBA" id="ARBA00004442"/>
    </source>
</evidence>
<comment type="similarity">
    <text evidence="2">Belongs to the SusD family.</text>
</comment>
<dbReference type="Pfam" id="PF14322">
    <property type="entry name" value="SusD-like_3"/>
    <property type="match status" value="1"/>
</dbReference>
<dbReference type="SUPFAM" id="SSF48452">
    <property type="entry name" value="TPR-like"/>
    <property type="match status" value="1"/>
</dbReference>
<evidence type="ECO:0000256" key="5">
    <source>
        <dbReference type="ARBA" id="ARBA00023237"/>
    </source>
</evidence>
<accession>A0ABP7YDT5</accession>
<sequence length="497" mass="55141">MKKIKYIMSALALGLMFHSCDVERFPEGSIELSQSFKKVSDAEYWNNAVYSFLRGRVYGIYSYSTDIQADQLNATQDFGNRNGDLHRWAGFLSTDYTIRDVYRGYYGAINNINTQLQGFDGIVPANSAEKAKMDGYYGDAYLARAYYYLNLTLRFAKAYNASTAATDLSVPLLLVPDLEAKPARGTVEDAYKLILEDIGKAKTLLANKAGAVGASRFNIDVATALEARVKLYMSDFSGALTAAKTLVDGGLYPLNSTKASVEAMWATTNSSEVIFQPKVARPNEMPNSNAPFYGFSAGNNDFRPDFIPSQWVVDMYDNADFRKAVYFADTLVTMSTVNASEKVNIINKYPFIVGGLNTDKSTNSVVPKVFRIAEMYLIAAEAAYRSSPSNTADALTYLNALRVSRGLPALSGISGTTLFNEIKNERFRELAFEGFRLDDLKRWGEGFERRAPQSTVLVRSGDEYSSKKVEASDLKFVWGLPDNDVSINPNLDQNEGW</sequence>
<organism evidence="8 9">
    <name type="scientific">Sphingobacterium kyonggiense</name>
    <dbReference type="NCBI Taxonomy" id="714075"/>
    <lineage>
        <taxon>Bacteria</taxon>
        <taxon>Pseudomonadati</taxon>
        <taxon>Bacteroidota</taxon>
        <taxon>Sphingobacteriia</taxon>
        <taxon>Sphingobacteriales</taxon>
        <taxon>Sphingobacteriaceae</taxon>
        <taxon>Sphingobacterium</taxon>
    </lineage>
</organism>
<proteinExistence type="inferred from homology"/>
<keyword evidence="9" id="KW-1185">Reference proteome</keyword>
<dbReference type="Gene3D" id="1.25.40.390">
    <property type="match status" value="1"/>
</dbReference>
<reference evidence="9" key="1">
    <citation type="journal article" date="2019" name="Int. J. Syst. Evol. Microbiol.">
        <title>The Global Catalogue of Microorganisms (GCM) 10K type strain sequencing project: providing services to taxonomists for standard genome sequencing and annotation.</title>
        <authorList>
            <consortium name="The Broad Institute Genomics Platform"/>
            <consortium name="The Broad Institute Genome Sequencing Center for Infectious Disease"/>
            <person name="Wu L."/>
            <person name="Ma J."/>
        </authorList>
    </citation>
    <scope>NUCLEOTIDE SEQUENCE [LARGE SCALE GENOMIC DNA]</scope>
    <source>
        <strain evidence="9">JCM 16704</strain>
    </source>
</reference>
<dbReference type="EMBL" id="BAAAZI010000004">
    <property type="protein sequence ID" value="GAA4134155.1"/>
    <property type="molecule type" value="Genomic_DNA"/>
</dbReference>
<evidence type="ECO:0000256" key="2">
    <source>
        <dbReference type="ARBA" id="ARBA00006275"/>
    </source>
</evidence>
<evidence type="ECO:0000256" key="4">
    <source>
        <dbReference type="ARBA" id="ARBA00023136"/>
    </source>
</evidence>
<dbReference type="InterPro" id="IPR011990">
    <property type="entry name" value="TPR-like_helical_dom_sf"/>
</dbReference>
<evidence type="ECO:0000313" key="8">
    <source>
        <dbReference type="EMBL" id="GAA4134155.1"/>
    </source>
</evidence>
<evidence type="ECO:0000256" key="3">
    <source>
        <dbReference type="ARBA" id="ARBA00022729"/>
    </source>
</evidence>
<dbReference type="InterPro" id="IPR012944">
    <property type="entry name" value="SusD_RagB_dom"/>
</dbReference>